<keyword evidence="3" id="KW-0862">Zinc</keyword>
<reference evidence="7" key="1">
    <citation type="submission" date="2023-07" db="EMBL/GenBank/DDBJ databases">
        <authorList>
            <consortium name="AG Swart"/>
            <person name="Singh M."/>
            <person name="Singh A."/>
            <person name="Seah K."/>
            <person name="Emmerich C."/>
        </authorList>
    </citation>
    <scope>NUCLEOTIDE SEQUENCE</scope>
    <source>
        <strain evidence="7">DP1</strain>
    </source>
</reference>
<dbReference type="Proteomes" id="UP001295684">
    <property type="component" value="Unassembled WGS sequence"/>
</dbReference>
<feature type="transmembrane region" description="Helical" evidence="5">
    <location>
        <begin position="140"/>
        <end position="161"/>
    </location>
</feature>
<dbReference type="AlphaFoldDB" id="A0AAD1XCA8"/>
<dbReference type="PANTHER" id="PTHR14155">
    <property type="entry name" value="RING FINGER DOMAIN-CONTAINING"/>
    <property type="match status" value="1"/>
</dbReference>
<evidence type="ECO:0000256" key="1">
    <source>
        <dbReference type="ARBA" id="ARBA00022723"/>
    </source>
</evidence>
<evidence type="ECO:0000256" key="4">
    <source>
        <dbReference type="PROSITE-ProRule" id="PRU00175"/>
    </source>
</evidence>
<feature type="transmembrane region" description="Helical" evidence="5">
    <location>
        <begin position="181"/>
        <end position="203"/>
    </location>
</feature>
<sequence>MGLYGVTFLGLYGVLGWRMVVGGTDAFFCYLFVHCYAITTNLIFIILRTPINFYQDLEVEVDVSEDYTVGTSKTTTLHIMCCFLFGPLGFLCKCGIEESRQQYDGSVRLCYHISIVTLLSITLWTLFIVLPIIYDEQQDLGFVIGFTVMIYFEMYCFLVYYQTRTHPVKMQCLPYLHPMTLIIVVMVMSFLFTVLISLLLISLCIRLCSLPSACCKALLEAIQRRKEADTEKKEGRSQAYEENSRMPMAPEELEQECAICLEKVTDPDTTQTTTCGHTFHQPCINLWLSSHPGCPICCKPLKKPSNPA</sequence>
<comment type="caution">
    <text evidence="7">The sequence shown here is derived from an EMBL/GenBank/DDBJ whole genome shotgun (WGS) entry which is preliminary data.</text>
</comment>
<feature type="domain" description="RING-type" evidence="6">
    <location>
        <begin position="257"/>
        <end position="297"/>
    </location>
</feature>
<accession>A0AAD1XCA8</accession>
<feature type="transmembrane region" description="Helical" evidence="5">
    <location>
        <begin position="27"/>
        <end position="47"/>
    </location>
</feature>
<evidence type="ECO:0000256" key="5">
    <source>
        <dbReference type="SAM" id="Phobius"/>
    </source>
</evidence>
<dbReference type="InterPro" id="IPR013083">
    <property type="entry name" value="Znf_RING/FYVE/PHD"/>
</dbReference>
<keyword evidence="5" id="KW-1133">Transmembrane helix</keyword>
<dbReference type="InterPro" id="IPR053238">
    <property type="entry name" value="RING-H2_zinc_finger"/>
</dbReference>
<protein>
    <recommendedName>
        <fullName evidence="6">RING-type domain-containing protein</fullName>
    </recommendedName>
</protein>
<dbReference type="InterPro" id="IPR001841">
    <property type="entry name" value="Znf_RING"/>
</dbReference>
<keyword evidence="2 4" id="KW-0863">Zinc-finger</keyword>
<evidence type="ECO:0000259" key="6">
    <source>
        <dbReference type="PROSITE" id="PS50089"/>
    </source>
</evidence>
<feature type="transmembrane region" description="Helical" evidence="5">
    <location>
        <begin position="77"/>
        <end position="96"/>
    </location>
</feature>
<dbReference type="Gene3D" id="3.30.40.10">
    <property type="entry name" value="Zinc/RING finger domain, C3HC4 (zinc finger)"/>
    <property type="match status" value="1"/>
</dbReference>
<gene>
    <name evidence="7" type="ORF">ECRASSUSDP1_LOCUS10352</name>
</gene>
<dbReference type="EMBL" id="CAMPGE010010206">
    <property type="protein sequence ID" value="CAI2369055.1"/>
    <property type="molecule type" value="Genomic_DNA"/>
</dbReference>
<evidence type="ECO:0000313" key="7">
    <source>
        <dbReference type="EMBL" id="CAI2369055.1"/>
    </source>
</evidence>
<dbReference type="PROSITE" id="PS50089">
    <property type="entry name" value="ZF_RING_2"/>
    <property type="match status" value="1"/>
</dbReference>
<proteinExistence type="predicted"/>
<dbReference type="GO" id="GO:0008270">
    <property type="term" value="F:zinc ion binding"/>
    <property type="evidence" value="ECO:0007669"/>
    <property type="project" value="UniProtKB-KW"/>
</dbReference>
<evidence type="ECO:0000256" key="2">
    <source>
        <dbReference type="ARBA" id="ARBA00022771"/>
    </source>
</evidence>
<organism evidence="7 8">
    <name type="scientific">Euplotes crassus</name>
    <dbReference type="NCBI Taxonomy" id="5936"/>
    <lineage>
        <taxon>Eukaryota</taxon>
        <taxon>Sar</taxon>
        <taxon>Alveolata</taxon>
        <taxon>Ciliophora</taxon>
        <taxon>Intramacronucleata</taxon>
        <taxon>Spirotrichea</taxon>
        <taxon>Hypotrichia</taxon>
        <taxon>Euplotida</taxon>
        <taxon>Euplotidae</taxon>
        <taxon>Moneuplotes</taxon>
    </lineage>
</organism>
<evidence type="ECO:0000256" key="3">
    <source>
        <dbReference type="ARBA" id="ARBA00022833"/>
    </source>
</evidence>
<keyword evidence="5" id="KW-0812">Transmembrane</keyword>
<feature type="transmembrane region" description="Helical" evidence="5">
    <location>
        <begin position="108"/>
        <end position="134"/>
    </location>
</feature>
<keyword evidence="8" id="KW-1185">Reference proteome</keyword>
<keyword evidence="5" id="KW-0472">Membrane</keyword>
<name>A0AAD1XCA8_EUPCR</name>
<dbReference type="PANTHER" id="PTHR14155:SF627">
    <property type="entry name" value="OS06G0192800 PROTEIN"/>
    <property type="match status" value="1"/>
</dbReference>
<dbReference type="Pfam" id="PF13639">
    <property type="entry name" value="zf-RING_2"/>
    <property type="match status" value="1"/>
</dbReference>
<dbReference type="SMART" id="SM00184">
    <property type="entry name" value="RING"/>
    <property type="match status" value="1"/>
</dbReference>
<dbReference type="SUPFAM" id="SSF57850">
    <property type="entry name" value="RING/U-box"/>
    <property type="match status" value="1"/>
</dbReference>
<keyword evidence="1" id="KW-0479">Metal-binding</keyword>
<evidence type="ECO:0000313" key="8">
    <source>
        <dbReference type="Proteomes" id="UP001295684"/>
    </source>
</evidence>